<feature type="transmembrane region" description="Helical" evidence="1">
    <location>
        <begin position="70"/>
        <end position="89"/>
    </location>
</feature>
<dbReference type="HOGENOM" id="CLU_1110277_0_0_11"/>
<dbReference type="OrthoDB" id="3813755at2"/>
<proteinExistence type="predicted"/>
<organism evidence="2 3">
    <name type="scientific">Kribbella flavida (strain DSM 17836 / JCM 10339 / NBRC 14399)</name>
    <dbReference type="NCBI Taxonomy" id="479435"/>
    <lineage>
        <taxon>Bacteria</taxon>
        <taxon>Bacillati</taxon>
        <taxon>Actinomycetota</taxon>
        <taxon>Actinomycetes</taxon>
        <taxon>Propionibacteriales</taxon>
        <taxon>Kribbellaceae</taxon>
        <taxon>Kribbella</taxon>
    </lineage>
</organism>
<evidence type="ECO:0000256" key="1">
    <source>
        <dbReference type="SAM" id="Phobius"/>
    </source>
</evidence>
<gene>
    <name evidence="2" type="ordered locus">Kfla_1788</name>
</gene>
<keyword evidence="1" id="KW-0812">Transmembrane</keyword>
<evidence type="ECO:0000313" key="3">
    <source>
        <dbReference type="Proteomes" id="UP000007967"/>
    </source>
</evidence>
<keyword evidence="1" id="KW-1133">Transmembrane helix</keyword>
<dbReference type="AlphaFoldDB" id="D2PNN0"/>
<protein>
    <submittedName>
        <fullName evidence="2">Uncharacterized protein</fullName>
    </submittedName>
</protein>
<name>D2PNN0_KRIFD</name>
<sequence>MAPYLAAVRNYWALLPAIAVSVVLILLYAVPTLINPQWTTNVLGLFKQHPEDTERADLRLSERRVRSRRMLAGLLVAVALALVGFNISLNREANGCYQAAKAWGATDDHDRVDDPCVNMIYGTFIGDGEGELTASDPQPVPAYQLVRDKRPKYLNWIQNRPSYDKADLLIGLGVDCASDLRVVQGKDKITVAVDDSAPCPPPDSISLTSIKLTEPLGDRPIVTVGGKPMREITADMDSWPTVLKKLVTGG</sequence>
<keyword evidence="1" id="KW-0472">Membrane</keyword>
<accession>D2PNN0</accession>
<reference evidence="2 3" key="2">
    <citation type="journal article" date="2010" name="Stand. Genomic Sci.">
        <title>Complete genome sequence of Kribbella flavida type strain (IFO 14399).</title>
        <authorList>
            <person name="Pukall R."/>
            <person name="Lapidus A."/>
            <person name="Glavina Del Rio T."/>
            <person name="Copeland A."/>
            <person name="Tice H."/>
            <person name="Cheng J.-F."/>
            <person name="Lucas S."/>
            <person name="Chen F."/>
            <person name="Nolan M."/>
            <person name="LaButti K."/>
            <person name="Pati A."/>
            <person name="Ivanova N."/>
            <person name="Mavrommatis K."/>
            <person name="Mikhailova N."/>
            <person name="Pitluck S."/>
            <person name="Bruce D."/>
            <person name="Goodwin L."/>
            <person name="Land M."/>
            <person name="Hauser L."/>
            <person name="Chang Y.-J."/>
            <person name="Jeffries C.D."/>
            <person name="Chen A."/>
            <person name="Palaniappan K."/>
            <person name="Chain P."/>
            <person name="Rohde M."/>
            <person name="Goeker M."/>
            <person name="Bristow J."/>
            <person name="Eisen J.A."/>
            <person name="Markowitz V."/>
            <person name="Hugenholtz P."/>
            <person name="Kyrpides N.C."/>
            <person name="Klenk H.-P."/>
            <person name="Brettin T."/>
        </authorList>
    </citation>
    <scope>NUCLEOTIDE SEQUENCE [LARGE SCALE GENOMIC DNA]</scope>
    <source>
        <strain evidence="3">DSM 17836 / JCM 10339 / NBRC 14399</strain>
    </source>
</reference>
<reference evidence="3" key="1">
    <citation type="submission" date="2009-09" db="EMBL/GenBank/DDBJ databases">
        <title>The complete genome of Kribbella flavida DSM 17836.</title>
        <authorList>
            <consortium name="US DOE Joint Genome Institute (JGI-PGF)"/>
            <person name="Lucas S."/>
            <person name="Copeland A."/>
            <person name="Lapidus A."/>
            <person name="Glavina del Rio T."/>
            <person name="Dalin E."/>
            <person name="Tice H."/>
            <person name="Bruce D."/>
            <person name="Goodwin L."/>
            <person name="Pitluck S."/>
            <person name="Kyrpides N."/>
            <person name="Mavromatis K."/>
            <person name="Ivanova N."/>
            <person name="Saunders E."/>
            <person name="Brettin T."/>
            <person name="Detter J.C."/>
            <person name="Han C."/>
            <person name="Larimer F."/>
            <person name="Land M."/>
            <person name="Hauser L."/>
            <person name="Markowitz V."/>
            <person name="Cheng J.-F."/>
            <person name="Hugenholtz P."/>
            <person name="Woyke T."/>
            <person name="Wu D."/>
            <person name="Pukall R."/>
            <person name="Klenk H.-P."/>
            <person name="Eisen J.A."/>
        </authorList>
    </citation>
    <scope>NUCLEOTIDE SEQUENCE [LARGE SCALE GENOMIC DNA]</scope>
    <source>
        <strain evidence="3">DSM 17836 / JCM 10339 / NBRC 14399</strain>
    </source>
</reference>
<keyword evidence="3" id="KW-1185">Reference proteome</keyword>
<feature type="transmembrane region" description="Helical" evidence="1">
    <location>
        <begin position="12"/>
        <end position="30"/>
    </location>
</feature>
<dbReference type="Proteomes" id="UP000007967">
    <property type="component" value="Chromosome"/>
</dbReference>
<dbReference type="KEGG" id="kfl:Kfla_1788"/>
<evidence type="ECO:0000313" key="2">
    <source>
        <dbReference type="EMBL" id="ADB30882.1"/>
    </source>
</evidence>
<dbReference type="EMBL" id="CP001736">
    <property type="protein sequence ID" value="ADB30882.1"/>
    <property type="molecule type" value="Genomic_DNA"/>
</dbReference>